<evidence type="ECO:0000313" key="3">
    <source>
        <dbReference type="EMBL" id="MBC9716362.1"/>
    </source>
</evidence>
<evidence type="ECO:0008006" key="5">
    <source>
        <dbReference type="Google" id="ProtNLM"/>
    </source>
</evidence>
<feature type="region of interest" description="Disordered" evidence="1">
    <location>
        <begin position="38"/>
        <end position="68"/>
    </location>
</feature>
<evidence type="ECO:0000313" key="4">
    <source>
        <dbReference type="Proteomes" id="UP000642284"/>
    </source>
</evidence>
<feature type="chain" id="PRO_5046186696" description="Secreted protein" evidence="2">
    <location>
        <begin position="27"/>
        <end position="68"/>
    </location>
</feature>
<reference evidence="3 4" key="1">
    <citation type="submission" date="2020-08" db="EMBL/GenBank/DDBJ databases">
        <title>Genemic of Streptomyces polyaspartic.</title>
        <authorList>
            <person name="Liu W."/>
        </authorList>
    </citation>
    <scope>NUCLEOTIDE SEQUENCE [LARGE SCALE GENOMIC DNA]</scope>
    <source>
        <strain evidence="3 4">TRM66268-LWL</strain>
    </source>
</reference>
<evidence type="ECO:0000256" key="1">
    <source>
        <dbReference type="SAM" id="MobiDB-lite"/>
    </source>
</evidence>
<keyword evidence="4" id="KW-1185">Reference proteome</keyword>
<protein>
    <recommendedName>
        <fullName evidence="5">Secreted protein</fullName>
    </recommendedName>
</protein>
<comment type="caution">
    <text evidence="3">The sequence shown here is derived from an EMBL/GenBank/DDBJ whole genome shotgun (WGS) entry which is preliminary data.</text>
</comment>
<organism evidence="3 4">
    <name type="scientific">Streptomyces polyasparticus</name>
    <dbReference type="NCBI Taxonomy" id="2767826"/>
    <lineage>
        <taxon>Bacteria</taxon>
        <taxon>Bacillati</taxon>
        <taxon>Actinomycetota</taxon>
        <taxon>Actinomycetes</taxon>
        <taxon>Kitasatosporales</taxon>
        <taxon>Streptomycetaceae</taxon>
        <taxon>Streptomyces</taxon>
    </lineage>
</organism>
<accession>A0ABR7SLQ1</accession>
<gene>
    <name evidence="3" type="ORF">H9Y04_27885</name>
</gene>
<evidence type="ECO:0000256" key="2">
    <source>
        <dbReference type="SAM" id="SignalP"/>
    </source>
</evidence>
<feature type="signal peptide" evidence="2">
    <location>
        <begin position="1"/>
        <end position="26"/>
    </location>
</feature>
<dbReference type="RefSeq" id="WP_187816826.1">
    <property type="nucleotide sequence ID" value="NZ_JACTVJ010000014.1"/>
</dbReference>
<proteinExistence type="predicted"/>
<sequence length="68" mass="6671">MNRAKKVAATLAIATVFSGIAGPAFADEHATIVTPLDSHAGATPLDSHAGTAPLDSHAGATPLDSHAG</sequence>
<name>A0ABR7SLQ1_9ACTN</name>
<dbReference type="Proteomes" id="UP000642284">
    <property type="component" value="Unassembled WGS sequence"/>
</dbReference>
<keyword evidence="2" id="KW-0732">Signal</keyword>
<dbReference type="EMBL" id="JACTVJ010000014">
    <property type="protein sequence ID" value="MBC9716362.1"/>
    <property type="molecule type" value="Genomic_DNA"/>
</dbReference>